<name>A0AAW2EYD3_9HYME</name>
<gene>
    <name evidence="8" type="ORF">PUN28_014859</name>
</gene>
<comment type="similarity">
    <text evidence="3">Belongs to the CFAP300 family.</text>
</comment>
<dbReference type="InterPro" id="IPR029416">
    <property type="entry name" value="CFAP300"/>
</dbReference>
<evidence type="ECO:0000256" key="1">
    <source>
        <dbReference type="ARBA" id="ARBA00002404"/>
    </source>
</evidence>
<dbReference type="PANTHER" id="PTHR31078">
    <property type="entry name" value="CILIA- AND FLAGELLA-ASSOCIATED PROTEIN 300"/>
    <property type="match status" value="1"/>
</dbReference>
<evidence type="ECO:0000256" key="3">
    <source>
        <dbReference type="ARBA" id="ARBA00009205"/>
    </source>
</evidence>
<comment type="caution">
    <text evidence="8">The sequence shown here is derived from an EMBL/GenBank/DDBJ whole genome shotgun (WGS) entry which is preliminary data.</text>
</comment>
<evidence type="ECO:0000256" key="4">
    <source>
        <dbReference type="ARBA" id="ARBA00022174"/>
    </source>
</evidence>
<sequence length="126" mass="14714">MLLDEESEEYNLYSEDEKCEFVFRIFQMLVLGGILCQFEDVLQPYLDITKTIYKDLIRVQKRNTSDDLFVSTLVLEVVAKDDKDQDYFPSDSDNRQNIAFLLIDANSREITTFIHQYGGYCSANLN</sequence>
<dbReference type="GO" id="GO:0005930">
    <property type="term" value="C:axoneme"/>
    <property type="evidence" value="ECO:0007669"/>
    <property type="project" value="UniProtKB-SubCell"/>
</dbReference>
<proteinExistence type="inferred from homology"/>
<dbReference type="EMBL" id="JADYXP020000016">
    <property type="protein sequence ID" value="KAL0107875.1"/>
    <property type="molecule type" value="Genomic_DNA"/>
</dbReference>
<reference evidence="8 9" key="1">
    <citation type="submission" date="2023-03" db="EMBL/GenBank/DDBJ databases">
        <title>High recombination rates correlate with genetic variation in Cardiocondyla obscurior ants.</title>
        <authorList>
            <person name="Errbii M."/>
        </authorList>
    </citation>
    <scope>NUCLEOTIDE SEQUENCE [LARGE SCALE GENOMIC DNA]</scope>
    <source>
        <strain evidence="8">Alpha-2009</strain>
        <tissue evidence="8">Whole body</tissue>
    </source>
</reference>
<evidence type="ECO:0000256" key="2">
    <source>
        <dbReference type="ARBA" id="ARBA00004430"/>
    </source>
</evidence>
<dbReference type="AlphaFoldDB" id="A0AAW2EYD3"/>
<comment type="subcellular location">
    <subcellularLocation>
        <location evidence="2">Cytoplasm</location>
        <location evidence="2">Cytoskeleton</location>
        <location evidence="2">Cilium axoneme</location>
    </subcellularLocation>
</comment>
<protein>
    <recommendedName>
        <fullName evidence="4">Cilia- and flagella-associated protein 300</fullName>
    </recommendedName>
</protein>
<evidence type="ECO:0000313" key="9">
    <source>
        <dbReference type="Proteomes" id="UP001430953"/>
    </source>
</evidence>
<organism evidence="8 9">
    <name type="scientific">Cardiocondyla obscurior</name>
    <dbReference type="NCBI Taxonomy" id="286306"/>
    <lineage>
        <taxon>Eukaryota</taxon>
        <taxon>Metazoa</taxon>
        <taxon>Ecdysozoa</taxon>
        <taxon>Arthropoda</taxon>
        <taxon>Hexapoda</taxon>
        <taxon>Insecta</taxon>
        <taxon>Pterygota</taxon>
        <taxon>Neoptera</taxon>
        <taxon>Endopterygota</taxon>
        <taxon>Hymenoptera</taxon>
        <taxon>Apocrita</taxon>
        <taxon>Aculeata</taxon>
        <taxon>Formicoidea</taxon>
        <taxon>Formicidae</taxon>
        <taxon>Myrmicinae</taxon>
        <taxon>Cardiocondyla</taxon>
    </lineage>
</organism>
<accession>A0AAW2EYD3</accession>
<comment type="function">
    <text evidence="1">Cilium- and flagellum-specific protein that plays a role in axonemal structure organization and motility. May play a role in outer and inner dynein arm assembly.</text>
</comment>
<keyword evidence="5" id="KW-0963">Cytoplasm</keyword>
<keyword evidence="9" id="KW-1185">Reference proteome</keyword>
<evidence type="ECO:0000256" key="6">
    <source>
        <dbReference type="ARBA" id="ARBA00023212"/>
    </source>
</evidence>
<evidence type="ECO:0000256" key="5">
    <source>
        <dbReference type="ARBA" id="ARBA00022490"/>
    </source>
</evidence>
<evidence type="ECO:0000256" key="7">
    <source>
        <dbReference type="ARBA" id="ARBA00023273"/>
    </source>
</evidence>
<keyword evidence="6" id="KW-0206">Cytoskeleton</keyword>
<evidence type="ECO:0000313" key="8">
    <source>
        <dbReference type="EMBL" id="KAL0107875.1"/>
    </source>
</evidence>
<dbReference type="PANTHER" id="PTHR31078:SF1">
    <property type="entry name" value="CILIA- AND FLAGELLA-ASSOCIATED PROTEIN 300"/>
    <property type="match status" value="1"/>
</dbReference>
<keyword evidence="7" id="KW-0966">Cell projection</keyword>
<dbReference type="Proteomes" id="UP001430953">
    <property type="component" value="Unassembled WGS sequence"/>
</dbReference>
<dbReference type="Pfam" id="PF14926">
    <property type="entry name" value="CFAP300"/>
    <property type="match status" value="1"/>
</dbReference>